<feature type="compositionally biased region" description="Basic residues" evidence="1">
    <location>
        <begin position="124"/>
        <end position="141"/>
    </location>
</feature>
<feature type="compositionally biased region" description="Basic and acidic residues" evidence="1">
    <location>
        <begin position="314"/>
        <end position="328"/>
    </location>
</feature>
<dbReference type="InterPro" id="IPR030417">
    <property type="entry name" value="MS4A"/>
</dbReference>
<proteinExistence type="predicted"/>
<accession>C3ZZ79</accession>
<dbReference type="PANTHER" id="PTHR23320:SF130">
    <property type="entry name" value="TRANSMEMBRANE PROTEIN 212"/>
    <property type="match status" value="1"/>
</dbReference>
<feature type="transmembrane region" description="Helical" evidence="2">
    <location>
        <begin position="159"/>
        <end position="183"/>
    </location>
</feature>
<dbReference type="eggNOG" id="ENOG502RW5M">
    <property type="taxonomic scope" value="Eukaryota"/>
</dbReference>
<reference evidence="3" key="1">
    <citation type="journal article" date="2008" name="Nature">
        <title>The amphioxus genome and the evolution of the chordate karyotype.</title>
        <authorList>
            <consortium name="US DOE Joint Genome Institute (JGI-PGF)"/>
            <person name="Putnam N.H."/>
            <person name="Butts T."/>
            <person name="Ferrier D.E.K."/>
            <person name="Furlong R.F."/>
            <person name="Hellsten U."/>
            <person name="Kawashima T."/>
            <person name="Robinson-Rechavi M."/>
            <person name="Shoguchi E."/>
            <person name="Terry A."/>
            <person name="Yu J.-K."/>
            <person name="Benito-Gutierrez E.L."/>
            <person name="Dubchak I."/>
            <person name="Garcia-Fernandez J."/>
            <person name="Gibson-Brown J.J."/>
            <person name="Grigoriev I.V."/>
            <person name="Horton A.C."/>
            <person name="de Jong P.J."/>
            <person name="Jurka J."/>
            <person name="Kapitonov V.V."/>
            <person name="Kohara Y."/>
            <person name="Kuroki Y."/>
            <person name="Lindquist E."/>
            <person name="Lucas S."/>
            <person name="Osoegawa K."/>
            <person name="Pennacchio L.A."/>
            <person name="Salamov A.A."/>
            <person name="Satou Y."/>
            <person name="Sauka-Spengler T."/>
            <person name="Schmutz J."/>
            <person name="Shin-I T."/>
            <person name="Toyoda A."/>
            <person name="Bronner-Fraser M."/>
            <person name="Fujiyama A."/>
            <person name="Holland L.Z."/>
            <person name="Holland P.W.H."/>
            <person name="Satoh N."/>
            <person name="Rokhsar D.S."/>
        </authorList>
    </citation>
    <scope>NUCLEOTIDE SEQUENCE [LARGE SCALE GENOMIC DNA]</scope>
    <source>
        <strain evidence="3">S238N-H82</strain>
        <tissue evidence="3">Testes</tissue>
    </source>
</reference>
<gene>
    <name evidence="3" type="ORF">BRAFLDRAFT_105915</name>
</gene>
<feature type="region of interest" description="Disordered" evidence="1">
    <location>
        <begin position="111"/>
        <end position="149"/>
    </location>
</feature>
<dbReference type="InParanoid" id="C3ZZ79"/>
<evidence type="ECO:0000256" key="1">
    <source>
        <dbReference type="SAM" id="MobiDB-lite"/>
    </source>
</evidence>
<dbReference type="EMBL" id="GG666744">
    <property type="protein sequence ID" value="EEN42139.1"/>
    <property type="molecule type" value="Genomic_DNA"/>
</dbReference>
<name>C3ZZ79_BRAFL</name>
<evidence type="ECO:0000313" key="3">
    <source>
        <dbReference type="EMBL" id="EEN42139.1"/>
    </source>
</evidence>
<feature type="transmembrane region" description="Helical" evidence="2">
    <location>
        <begin position="277"/>
        <end position="305"/>
    </location>
</feature>
<dbReference type="AlphaFoldDB" id="C3ZZ79"/>
<feature type="transmembrane region" description="Helical" evidence="2">
    <location>
        <begin position="221"/>
        <end position="242"/>
    </location>
</feature>
<dbReference type="PANTHER" id="PTHR23320">
    <property type="entry name" value="MEMBRANE-SPANNING 4-DOMAINS SUBFAMILY A MS4A -RELATED"/>
    <property type="match status" value="1"/>
</dbReference>
<feature type="region of interest" description="Disordered" evidence="1">
    <location>
        <begin position="350"/>
        <end position="457"/>
    </location>
</feature>
<keyword evidence="2" id="KW-1133">Transmembrane helix</keyword>
<evidence type="ECO:0000256" key="2">
    <source>
        <dbReference type="SAM" id="Phobius"/>
    </source>
</evidence>
<feature type="transmembrane region" description="Helical" evidence="2">
    <location>
        <begin position="195"/>
        <end position="214"/>
    </location>
</feature>
<feature type="region of interest" description="Disordered" evidence="1">
    <location>
        <begin position="310"/>
        <end position="338"/>
    </location>
</feature>
<feature type="compositionally biased region" description="Pro residues" evidence="1">
    <location>
        <begin position="355"/>
        <end position="366"/>
    </location>
</feature>
<organism>
    <name type="scientific">Branchiostoma floridae</name>
    <name type="common">Florida lancelet</name>
    <name type="synonym">Amphioxus</name>
    <dbReference type="NCBI Taxonomy" id="7739"/>
    <lineage>
        <taxon>Eukaryota</taxon>
        <taxon>Metazoa</taxon>
        <taxon>Chordata</taxon>
        <taxon>Cephalochordata</taxon>
        <taxon>Leptocardii</taxon>
        <taxon>Amphioxiformes</taxon>
        <taxon>Branchiostomatidae</taxon>
        <taxon>Branchiostoma</taxon>
    </lineage>
</organism>
<keyword evidence="2" id="KW-0472">Membrane</keyword>
<protein>
    <submittedName>
        <fullName evidence="3">Uncharacterized protein</fullName>
    </submittedName>
</protein>
<keyword evidence="2" id="KW-0812">Transmembrane</keyword>
<sequence length="457" mass="50789">MAQVHGVDVLDHGVNLNLRLHVWRLVPDLRMPLYDNMPLPCPGSRGETGVYRDVLEVRAPRVQTRVTLSVQHVRGLETAYYRSLQDTWDPQVRPSRVTHLTRRVVTWSLPSHKSTGARGGGRFTCKHLPRQHGSTRRRRAQKMPDMWSNKSPRQKRRRAVFLLGLLLIILGSFSAVLGVSAAAEFSWSMEHRLSAPVWGGLMVILTGATTTFTIQRNKHKHLFYVLLGVSVAGMTVSFPQWILSLSGLITDGDLCSESALGVHSNLEIVRDYVASKALHGVCLVLGFAETLVSFSLAILASVGICDSGETSTSRLERQTRQSIRESIRRNSTRGSIRTVRPAVVRLHLASGSRLYPPPQAGQPPPYADETGRSTPYTTDTHIGPRAHTSPPPYAEETRSSTPYTTETLVGPRAHTSPPPYREETRSRTPNRAHSSPRDVATHDPPPPYRSREDVSQI</sequence>